<dbReference type="OrthoDB" id="9783047at2"/>
<feature type="domain" description="Multidrug resistance protein MdtA-like beta-barrel" evidence="7">
    <location>
        <begin position="252"/>
        <end position="316"/>
    </location>
</feature>
<dbReference type="InterPro" id="IPR058625">
    <property type="entry name" value="MdtA-like_BSH"/>
</dbReference>
<dbReference type="InterPro" id="IPR058627">
    <property type="entry name" value="MdtA-like_C"/>
</dbReference>
<dbReference type="Gene3D" id="2.40.30.170">
    <property type="match status" value="1"/>
</dbReference>
<name>A0A853FAL0_9BURK</name>
<dbReference type="GO" id="GO:0030313">
    <property type="term" value="C:cell envelope"/>
    <property type="evidence" value="ECO:0007669"/>
    <property type="project" value="UniProtKB-SubCell"/>
</dbReference>
<dbReference type="GO" id="GO:0046677">
    <property type="term" value="P:response to antibiotic"/>
    <property type="evidence" value="ECO:0007669"/>
    <property type="project" value="TreeGrafter"/>
</dbReference>
<dbReference type="GO" id="GO:0005886">
    <property type="term" value="C:plasma membrane"/>
    <property type="evidence" value="ECO:0007669"/>
    <property type="project" value="TreeGrafter"/>
</dbReference>
<dbReference type="Pfam" id="PF25944">
    <property type="entry name" value="Beta-barrel_RND"/>
    <property type="match status" value="1"/>
</dbReference>
<proteinExistence type="inferred from homology"/>
<dbReference type="FunFam" id="2.40.420.20:FF:000001">
    <property type="entry name" value="Efflux RND transporter periplasmic adaptor subunit"/>
    <property type="match status" value="1"/>
</dbReference>
<evidence type="ECO:0000259" key="8">
    <source>
        <dbReference type="Pfam" id="PF25967"/>
    </source>
</evidence>
<keyword evidence="3" id="KW-0175">Coiled coil</keyword>
<evidence type="ECO:0000259" key="6">
    <source>
        <dbReference type="Pfam" id="PF25917"/>
    </source>
</evidence>
<organism evidence="9 10">
    <name type="scientific">Allopusillimonas soli</name>
    <dbReference type="NCBI Taxonomy" id="659016"/>
    <lineage>
        <taxon>Bacteria</taxon>
        <taxon>Pseudomonadati</taxon>
        <taxon>Pseudomonadota</taxon>
        <taxon>Betaproteobacteria</taxon>
        <taxon>Burkholderiales</taxon>
        <taxon>Alcaligenaceae</taxon>
        <taxon>Allopusillimonas</taxon>
    </lineage>
</organism>
<evidence type="ECO:0000256" key="1">
    <source>
        <dbReference type="ARBA" id="ARBA00004196"/>
    </source>
</evidence>
<dbReference type="Proteomes" id="UP000580517">
    <property type="component" value="Unassembled WGS sequence"/>
</dbReference>
<sequence length="415" mass="44177">MLWLHKRYTLPVVFALTAVAATIVYRAHDGGKALAAPAPQAATVDVAVVQSRPVIDWHAYSGRLEAVDQVRIRPLVSGTITRVHFEDGSLVHEGDVLFTIDPRPYQAAVDQASARLAGAKASAAYTASELKRGKRLLQGNAIARRDVEQKRNAAKMAIAEEEAAKAALQAAQLDLLHTQVRAPISGRISRAEVTEGNVVQAGSAAPVLTTLVSVDRMYASFEVDEQSYLQFLSRARNMGGAAQGAVPRAGRAMKASVSNLPVYMGLGDGDGYPRKGYVAFVDNRLDPASGTIRVRAVFDNADGALLPGLYARIRLGSGEPRPAVLINEKAIGTDQDRRFVLVVGKDGKTAYRRVTLGASQDGARIILAGLDAGERIVVNGLQRVRPGDPVQSHLVMADGSPLPPQARAEQAVSSS</sequence>
<evidence type="ECO:0000313" key="9">
    <source>
        <dbReference type="EMBL" id="NYT36818.1"/>
    </source>
</evidence>
<evidence type="ECO:0000259" key="5">
    <source>
        <dbReference type="Pfam" id="PF25876"/>
    </source>
</evidence>
<feature type="domain" description="Multidrug resistance protein MdtA-like alpha-helical hairpin" evidence="5">
    <location>
        <begin position="109"/>
        <end position="178"/>
    </location>
</feature>
<feature type="region of interest" description="Disordered" evidence="4">
    <location>
        <begin position="396"/>
        <end position="415"/>
    </location>
</feature>
<feature type="coiled-coil region" evidence="3">
    <location>
        <begin position="144"/>
        <end position="171"/>
    </location>
</feature>
<accession>A0A853FAL0</accession>
<reference evidence="9 10" key="1">
    <citation type="submission" date="2020-07" db="EMBL/GenBank/DDBJ databases">
        <title>Taxonomic revisions and descriptions of new bacterial species based on genomic comparisons in the high-G+C-content subgroup of the family Alcaligenaceae.</title>
        <authorList>
            <person name="Szabo A."/>
            <person name="Felfoldi T."/>
        </authorList>
    </citation>
    <scope>NUCLEOTIDE SEQUENCE [LARGE SCALE GENOMIC DNA]</scope>
    <source>
        <strain evidence="9 10">DSM 25264</strain>
    </source>
</reference>
<comment type="subcellular location">
    <subcellularLocation>
        <location evidence="1">Cell envelope</location>
    </subcellularLocation>
</comment>
<evidence type="ECO:0000259" key="7">
    <source>
        <dbReference type="Pfam" id="PF25944"/>
    </source>
</evidence>
<dbReference type="Gene3D" id="2.40.420.20">
    <property type="match status" value="1"/>
</dbReference>
<protein>
    <submittedName>
        <fullName evidence="9">Efflux RND transporter periplasmic adaptor subunit</fullName>
    </submittedName>
</protein>
<dbReference type="InterPro" id="IPR006143">
    <property type="entry name" value="RND_pump_MFP"/>
</dbReference>
<dbReference type="Pfam" id="PF25967">
    <property type="entry name" value="RND-MFP_C"/>
    <property type="match status" value="1"/>
</dbReference>
<evidence type="ECO:0000256" key="4">
    <source>
        <dbReference type="SAM" id="MobiDB-lite"/>
    </source>
</evidence>
<dbReference type="SUPFAM" id="SSF111369">
    <property type="entry name" value="HlyD-like secretion proteins"/>
    <property type="match status" value="1"/>
</dbReference>
<dbReference type="InterPro" id="IPR058624">
    <property type="entry name" value="MdtA-like_HH"/>
</dbReference>
<dbReference type="Gene3D" id="1.10.287.470">
    <property type="entry name" value="Helix hairpin bin"/>
    <property type="match status" value="1"/>
</dbReference>
<dbReference type="Gene3D" id="2.40.50.100">
    <property type="match status" value="1"/>
</dbReference>
<feature type="domain" description="Multidrug resistance protein MdtA-like barrel-sandwich hybrid" evidence="6">
    <location>
        <begin position="69"/>
        <end position="210"/>
    </location>
</feature>
<dbReference type="RefSeq" id="WP_129968750.1">
    <property type="nucleotide sequence ID" value="NZ_JACCEW010000002.1"/>
</dbReference>
<keyword evidence="10" id="KW-1185">Reference proteome</keyword>
<dbReference type="Pfam" id="PF25876">
    <property type="entry name" value="HH_MFP_RND"/>
    <property type="match status" value="1"/>
</dbReference>
<dbReference type="GO" id="GO:0022857">
    <property type="term" value="F:transmembrane transporter activity"/>
    <property type="evidence" value="ECO:0007669"/>
    <property type="project" value="InterPro"/>
</dbReference>
<feature type="domain" description="Multidrug resistance protein MdtA-like C-terminal permuted SH3" evidence="8">
    <location>
        <begin position="323"/>
        <end position="383"/>
    </location>
</feature>
<dbReference type="EMBL" id="JACCEW010000002">
    <property type="protein sequence ID" value="NYT36818.1"/>
    <property type="molecule type" value="Genomic_DNA"/>
</dbReference>
<evidence type="ECO:0000256" key="2">
    <source>
        <dbReference type="ARBA" id="ARBA00009477"/>
    </source>
</evidence>
<comment type="similarity">
    <text evidence="2">Belongs to the membrane fusion protein (MFP) (TC 8.A.1) family.</text>
</comment>
<dbReference type="InterPro" id="IPR058626">
    <property type="entry name" value="MdtA-like_b-barrel"/>
</dbReference>
<dbReference type="PANTHER" id="PTHR30158">
    <property type="entry name" value="ACRA/E-RELATED COMPONENT OF DRUG EFFLUX TRANSPORTER"/>
    <property type="match status" value="1"/>
</dbReference>
<dbReference type="AlphaFoldDB" id="A0A853FAL0"/>
<dbReference type="Pfam" id="PF25917">
    <property type="entry name" value="BSH_RND"/>
    <property type="match status" value="1"/>
</dbReference>
<comment type="caution">
    <text evidence="9">The sequence shown here is derived from an EMBL/GenBank/DDBJ whole genome shotgun (WGS) entry which is preliminary data.</text>
</comment>
<dbReference type="PANTHER" id="PTHR30158:SF10">
    <property type="entry name" value="CATION EFFLUX PUMP"/>
    <property type="match status" value="1"/>
</dbReference>
<gene>
    <name evidence="9" type="ORF">H0A68_08020</name>
</gene>
<evidence type="ECO:0000313" key="10">
    <source>
        <dbReference type="Proteomes" id="UP000580517"/>
    </source>
</evidence>
<dbReference type="NCBIfam" id="TIGR01730">
    <property type="entry name" value="RND_mfp"/>
    <property type="match status" value="1"/>
</dbReference>
<evidence type="ECO:0000256" key="3">
    <source>
        <dbReference type="SAM" id="Coils"/>
    </source>
</evidence>